<comment type="catalytic activity">
    <reaction evidence="1">
        <text>ATP + protein L-histidine = ADP + protein N-phospho-L-histidine.</text>
        <dbReference type="EC" id="2.7.13.3"/>
    </reaction>
</comment>
<evidence type="ECO:0000256" key="2">
    <source>
        <dbReference type="ARBA" id="ARBA00012438"/>
    </source>
</evidence>
<dbReference type="InterPro" id="IPR029016">
    <property type="entry name" value="GAF-like_dom_sf"/>
</dbReference>
<dbReference type="Gene3D" id="3.30.565.10">
    <property type="entry name" value="Histidine kinase-like ATPase, C-terminal domain"/>
    <property type="match status" value="1"/>
</dbReference>
<dbReference type="Pfam" id="PF01590">
    <property type="entry name" value="GAF"/>
    <property type="match status" value="1"/>
</dbReference>
<dbReference type="EC" id="2.7.13.3" evidence="2"/>
<dbReference type="SMART" id="SM00387">
    <property type="entry name" value="HATPase_c"/>
    <property type="match status" value="1"/>
</dbReference>
<keyword evidence="3" id="KW-0175">Coiled coil</keyword>
<dbReference type="OrthoDB" id="2521613at2"/>
<protein>
    <recommendedName>
        <fullName evidence="2">histidine kinase</fullName>
        <ecNumber evidence="2">2.7.13.3</ecNumber>
    </recommendedName>
</protein>
<dbReference type="InterPro" id="IPR005467">
    <property type="entry name" value="His_kinase_dom"/>
</dbReference>
<dbReference type="InterPro" id="IPR003661">
    <property type="entry name" value="HisK_dim/P_dom"/>
</dbReference>
<dbReference type="InterPro" id="IPR003018">
    <property type="entry name" value="GAF"/>
</dbReference>
<accession>I1DV10</accession>
<name>I1DV10_9GAMM</name>
<dbReference type="Gene3D" id="1.10.287.130">
    <property type="match status" value="1"/>
</dbReference>
<organism evidence="5 6">
    <name type="scientific">Rheinheimera nanhaiensis E407-8</name>
    <dbReference type="NCBI Taxonomy" id="562729"/>
    <lineage>
        <taxon>Bacteria</taxon>
        <taxon>Pseudomonadati</taxon>
        <taxon>Pseudomonadota</taxon>
        <taxon>Gammaproteobacteria</taxon>
        <taxon>Chromatiales</taxon>
        <taxon>Chromatiaceae</taxon>
        <taxon>Rheinheimera</taxon>
    </lineage>
</organism>
<feature type="coiled-coil region" evidence="3">
    <location>
        <begin position="167"/>
        <end position="212"/>
    </location>
</feature>
<dbReference type="CDD" id="cd00082">
    <property type="entry name" value="HisKA"/>
    <property type="match status" value="1"/>
</dbReference>
<dbReference type="Proteomes" id="UP000004374">
    <property type="component" value="Unassembled WGS sequence"/>
</dbReference>
<evidence type="ECO:0000256" key="3">
    <source>
        <dbReference type="SAM" id="Coils"/>
    </source>
</evidence>
<keyword evidence="5" id="KW-0418">Kinase</keyword>
<dbReference type="InterPro" id="IPR036097">
    <property type="entry name" value="HisK_dim/P_sf"/>
</dbReference>
<dbReference type="SUPFAM" id="SSF55781">
    <property type="entry name" value="GAF domain-like"/>
    <property type="match status" value="1"/>
</dbReference>
<keyword evidence="6" id="KW-1185">Reference proteome</keyword>
<dbReference type="Gene3D" id="3.30.450.40">
    <property type="match status" value="1"/>
</dbReference>
<gene>
    <name evidence="5" type="ORF">RNAN_0858</name>
</gene>
<dbReference type="SUPFAM" id="SSF55874">
    <property type="entry name" value="ATPase domain of HSP90 chaperone/DNA topoisomerase II/histidine kinase"/>
    <property type="match status" value="1"/>
</dbReference>
<keyword evidence="5" id="KW-0808">Transferase</keyword>
<dbReference type="RefSeq" id="WP_008219060.1">
    <property type="nucleotide sequence ID" value="NZ_BAFK01000003.1"/>
</dbReference>
<evidence type="ECO:0000256" key="1">
    <source>
        <dbReference type="ARBA" id="ARBA00000085"/>
    </source>
</evidence>
<dbReference type="InterPro" id="IPR036890">
    <property type="entry name" value="HATPase_C_sf"/>
</dbReference>
<reference evidence="5 6" key="1">
    <citation type="journal article" date="2012" name="J. Bacteriol.">
        <title>Genome Sequence of the Protease-Producing Bacterium Rheinheimera nanhaiensis E407-8T, Isolated from Deep-Sea Sediment of the South China Sea.</title>
        <authorList>
            <person name="Zhang X.-Y."/>
            <person name="Zhang Y.-J."/>
            <person name="Qin Q.-L."/>
            <person name="Xie B.-B."/>
            <person name="Chen X.-L."/>
            <person name="Zhou B.-C."/>
            <person name="Zhang Y.-Z."/>
        </authorList>
    </citation>
    <scope>NUCLEOTIDE SEQUENCE [LARGE SCALE GENOMIC DNA]</scope>
    <source>
        <strain evidence="5 6">E407-8</strain>
    </source>
</reference>
<feature type="domain" description="Histidine kinase" evidence="4">
    <location>
        <begin position="221"/>
        <end position="451"/>
    </location>
</feature>
<evidence type="ECO:0000313" key="6">
    <source>
        <dbReference type="Proteomes" id="UP000004374"/>
    </source>
</evidence>
<sequence>MRTKLQDILTRISKNADIDKGELLSANSLILTGITEGLAVDRASVWFLSDDHQVMQCSYLLDNGELSDSQLQLARQQFPRYFQALDEERNIIAHNAHQHPQTSEFSACYLTPLGIQSMLDTPIRHHGAMVGIICIEHRQPKQWQLDEVVFAGFLADIYGRALSASERQRYQAELEQVNSSLEQIISQRTQELTQSLEQLQQAQHRLIEVEKMASLGRLVAGIAHEINTPLGVAVTANSHAEATLRQLEQLFQAGQLTRQQFSQSGAAIKNSIAMVNTNLQRTVDLVNSFKQTATDSSDQRPEAITLSQFIPKVVASMASMLQQYQVEVVLQVPKQLVVESFASALATILNRLLENACLHAFNSTHHRQVLISASSTAYSWQLSVADNGRGMDQHELNRAFEPFFTTRRSQGAKGLGLTLVFNLVTHLLQGEVQLQNGSSGCTVTISGPLSLSATA</sequence>
<dbReference type="Pfam" id="PF02518">
    <property type="entry name" value="HATPase_c"/>
    <property type="match status" value="1"/>
</dbReference>
<dbReference type="SUPFAM" id="SSF47384">
    <property type="entry name" value="Homodimeric domain of signal transducing histidine kinase"/>
    <property type="match status" value="1"/>
</dbReference>
<proteinExistence type="predicted"/>
<dbReference type="PROSITE" id="PS50109">
    <property type="entry name" value="HIS_KIN"/>
    <property type="match status" value="1"/>
</dbReference>
<dbReference type="InterPro" id="IPR003594">
    <property type="entry name" value="HATPase_dom"/>
</dbReference>
<comment type="caution">
    <text evidence="5">The sequence shown here is derived from an EMBL/GenBank/DDBJ whole genome shotgun (WGS) entry which is preliminary data.</text>
</comment>
<evidence type="ECO:0000313" key="5">
    <source>
        <dbReference type="EMBL" id="GAB57888.1"/>
    </source>
</evidence>
<dbReference type="STRING" id="562729.RNAN_0858"/>
<evidence type="ECO:0000259" key="4">
    <source>
        <dbReference type="PROSITE" id="PS50109"/>
    </source>
</evidence>
<dbReference type="PANTHER" id="PTHR43065:SF42">
    <property type="entry name" value="TWO-COMPONENT SENSOR PPRA"/>
    <property type="match status" value="1"/>
</dbReference>
<dbReference type="PANTHER" id="PTHR43065">
    <property type="entry name" value="SENSOR HISTIDINE KINASE"/>
    <property type="match status" value="1"/>
</dbReference>
<dbReference type="GO" id="GO:0000155">
    <property type="term" value="F:phosphorelay sensor kinase activity"/>
    <property type="evidence" value="ECO:0007669"/>
    <property type="project" value="InterPro"/>
</dbReference>
<dbReference type="AlphaFoldDB" id="I1DV10"/>
<dbReference type="EMBL" id="BAFK01000003">
    <property type="protein sequence ID" value="GAB57888.1"/>
    <property type="molecule type" value="Genomic_DNA"/>
</dbReference>